<feature type="transmembrane region" description="Helical" evidence="8">
    <location>
        <begin position="573"/>
        <end position="591"/>
    </location>
</feature>
<dbReference type="Pfam" id="PF00909">
    <property type="entry name" value="Ammonium_transp"/>
    <property type="match status" value="3"/>
</dbReference>
<evidence type="ECO:0000256" key="7">
    <source>
        <dbReference type="ARBA" id="ARBA00023177"/>
    </source>
</evidence>
<comment type="similarity">
    <text evidence="2">Belongs to the ammonia transporter channel (TC 1.A.11.2) family.</text>
</comment>
<feature type="transmembrane region" description="Helical" evidence="8">
    <location>
        <begin position="811"/>
        <end position="837"/>
    </location>
</feature>
<accession>A0ABQ9HAL7</accession>
<comment type="caution">
    <text evidence="10">The sequence shown here is derived from an EMBL/GenBank/DDBJ whole genome shotgun (WGS) entry which is preliminary data.</text>
</comment>
<dbReference type="SUPFAM" id="SSF111352">
    <property type="entry name" value="Ammonium transporter"/>
    <property type="match status" value="4"/>
</dbReference>
<feature type="transmembrane region" description="Helical" evidence="8">
    <location>
        <begin position="132"/>
        <end position="150"/>
    </location>
</feature>
<proteinExistence type="inferred from homology"/>
<keyword evidence="11" id="KW-1185">Reference proteome</keyword>
<dbReference type="InterPro" id="IPR024041">
    <property type="entry name" value="NH4_transpt_AmtB-like_dom"/>
</dbReference>
<evidence type="ECO:0000256" key="4">
    <source>
        <dbReference type="ARBA" id="ARBA00022692"/>
    </source>
</evidence>
<evidence type="ECO:0000259" key="9">
    <source>
        <dbReference type="Pfam" id="PF00909"/>
    </source>
</evidence>
<feature type="transmembrane region" description="Helical" evidence="8">
    <location>
        <begin position="234"/>
        <end position="254"/>
    </location>
</feature>
<organism evidence="10 11">
    <name type="scientific">Dryococelus australis</name>
    <dbReference type="NCBI Taxonomy" id="614101"/>
    <lineage>
        <taxon>Eukaryota</taxon>
        <taxon>Metazoa</taxon>
        <taxon>Ecdysozoa</taxon>
        <taxon>Arthropoda</taxon>
        <taxon>Hexapoda</taxon>
        <taxon>Insecta</taxon>
        <taxon>Pterygota</taxon>
        <taxon>Neoptera</taxon>
        <taxon>Polyneoptera</taxon>
        <taxon>Phasmatodea</taxon>
        <taxon>Verophasmatodea</taxon>
        <taxon>Anareolatae</taxon>
        <taxon>Phasmatidae</taxon>
        <taxon>Eurycanthinae</taxon>
        <taxon>Dryococelus</taxon>
    </lineage>
</organism>
<gene>
    <name evidence="10" type="ORF">PR048_017626</name>
</gene>
<sequence>MNTTRDVIKELEDLKTNIDAVFLLSNGIVISLMQCGFACLEAGSVRSKNATNIIMKNVFDMRKFKESLTTRIPPKQNGFDSRRGRSPEFNKWESCWTMLPVRGFSRGSPVSPPLLSGAAPCKPQSPSSALKISLAVAYWLVGYAIAYGDGNGMLGLTYWAGAGLQADKMAHWFFQFVFAATAATIISGAVAERCNYVAYITYSAVVSGFVYPMVSHWVWSEQGWLQQLGFKDFAGSGVVHLLGGTCSLVAAVFLGPRLGRFDGTLGPEHFVGHSTPVITAIRCSWGWVWSRGIRVAPNIEKLRANEGRPPLITAIRVRFPAGSLPDLRIWEFCWMMPLAGGFSRGTPRAPLHPMISFHVRVRRAPKGPGWKARHSSEWQNPYWAVGSQIHLSKRRDNGSWAHKSPEHWLVSWTELPWDLSAPGARQIDPFDFYRQHRTSRVRTIHMVGYMAIRPPCGFKPDYESYLEPRQLRKLRLWRLPGNSLHSVRFSVRLLAYLLVFLALIRLRLHLVGTGGLLLFSGFLAFNGASLGTMLNHGDGAVISTVIANTVMAASGAGLFTLAVCRLGLFSSPAWSFTLTLNAALTGMANLIQSPAGSLPHVEIVLDDATGWRVSRGSTVSPTLSFWRCFNLTSIILAGSQDLAVSVCGAPDEMSQWSSFVTGLTAGLVYLTLHYVVLRLRMVRLLASHQGEPASIPGGVAPGFSHVGIAPDDAFGRRVSSEVLLFIPPFNSGVAPIPQAPSPALKVSLKSANYVVAAVQRLGFVGSCVYCCVAVDDPLDAVAVHMGGGLWGLVSASVLTRRGLLYRASAMLLAYQFVGAMAIFLWSGACCCVMFGALKALNLLRVSRDQELIGISRIFIKGYSR</sequence>
<keyword evidence="3" id="KW-0813">Transport</keyword>
<evidence type="ECO:0000313" key="10">
    <source>
        <dbReference type="EMBL" id="KAJ8881153.1"/>
    </source>
</evidence>
<evidence type="ECO:0000256" key="1">
    <source>
        <dbReference type="ARBA" id="ARBA00004141"/>
    </source>
</evidence>
<evidence type="ECO:0000256" key="8">
    <source>
        <dbReference type="SAM" id="Phobius"/>
    </source>
</evidence>
<keyword evidence="5 8" id="KW-1133">Transmembrane helix</keyword>
<keyword evidence="7" id="KW-0924">Ammonia transport</keyword>
<evidence type="ECO:0000256" key="2">
    <source>
        <dbReference type="ARBA" id="ARBA00005887"/>
    </source>
</evidence>
<feature type="domain" description="Ammonium transporter AmtB-like" evidence="9">
    <location>
        <begin position="135"/>
        <end position="277"/>
    </location>
</feature>
<dbReference type="EMBL" id="JARBHB010000006">
    <property type="protein sequence ID" value="KAJ8881153.1"/>
    <property type="molecule type" value="Genomic_DNA"/>
</dbReference>
<feature type="domain" description="Ammonium transporter AmtB-like" evidence="9">
    <location>
        <begin position="22"/>
        <end position="61"/>
    </location>
</feature>
<evidence type="ECO:0000313" key="11">
    <source>
        <dbReference type="Proteomes" id="UP001159363"/>
    </source>
</evidence>
<feature type="transmembrane region" description="Helical" evidence="8">
    <location>
        <begin position="539"/>
        <end position="561"/>
    </location>
</feature>
<keyword evidence="4 8" id="KW-0812">Transmembrane</keyword>
<feature type="domain" description="Ammonium transporter AmtB-like" evidence="9">
    <location>
        <begin position="767"/>
        <end position="854"/>
    </location>
</feature>
<protein>
    <recommendedName>
        <fullName evidence="9">Ammonium transporter AmtB-like domain-containing protein</fullName>
    </recommendedName>
</protein>
<comment type="subcellular location">
    <subcellularLocation>
        <location evidence="1">Membrane</location>
        <topology evidence="1">Multi-pass membrane protein</topology>
    </subcellularLocation>
</comment>
<evidence type="ECO:0000256" key="5">
    <source>
        <dbReference type="ARBA" id="ARBA00022989"/>
    </source>
</evidence>
<evidence type="ECO:0000256" key="3">
    <source>
        <dbReference type="ARBA" id="ARBA00022448"/>
    </source>
</evidence>
<name>A0ABQ9HAL7_9NEOP</name>
<evidence type="ECO:0000256" key="6">
    <source>
        <dbReference type="ARBA" id="ARBA00023136"/>
    </source>
</evidence>
<feature type="transmembrane region" description="Helical" evidence="8">
    <location>
        <begin position="196"/>
        <end position="214"/>
    </location>
</feature>
<feature type="transmembrane region" description="Helical" evidence="8">
    <location>
        <begin position="170"/>
        <end position="189"/>
    </location>
</feature>
<dbReference type="PROSITE" id="PS01219">
    <property type="entry name" value="AMMONIUM_TRANSP"/>
    <property type="match status" value="1"/>
</dbReference>
<reference evidence="10 11" key="1">
    <citation type="submission" date="2023-02" db="EMBL/GenBank/DDBJ databases">
        <title>LHISI_Scaffold_Assembly.</title>
        <authorList>
            <person name="Stuart O.P."/>
            <person name="Cleave R."/>
            <person name="Magrath M.J.L."/>
            <person name="Mikheyev A.S."/>
        </authorList>
    </citation>
    <scope>NUCLEOTIDE SEQUENCE [LARGE SCALE GENOMIC DNA]</scope>
    <source>
        <strain evidence="10">Daus_M_001</strain>
        <tissue evidence="10">Leg muscle</tissue>
    </source>
</reference>
<feature type="transmembrane region" description="Helical" evidence="8">
    <location>
        <begin position="493"/>
        <end position="519"/>
    </location>
</feature>
<dbReference type="InterPro" id="IPR029020">
    <property type="entry name" value="Ammonium/urea_transptr"/>
</dbReference>
<dbReference type="PANTHER" id="PTHR11730">
    <property type="entry name" value="AMMONIUM TRANSPORTER"/>
    <property type="match status" value="1"/>
</dbReference>
<keyword evidence="6 8" id="KW-0472">Membrane</keyword>
<dbReference type="Gene3D" id="1.10.3430.10">
    <property type="entry name" value="Ammonium transporter AmtB like domains"/>
    <property type="match status" value="4"/>
</dbReference>
<dbReference type="InterPro" id="IPR018047">
    <property type="entry name" value="Ammonium_transpt_CS"/>
</dbReference>
<dbReference type="Proteomes" id="UP001159363">
    <property type="component" value="Chromosome 5"/>
</dbReference>
<feature type="transmembrane region" description="Helical" evidence="8">
    <location>
        <begin position="659"/>
        <end position="677"/>
    </location>
</feature>
<dbReference type="PANTHER" id="PTHR11730:SF6">
    <property type="entry name" value="AMMONIUM TRANSPORTER"/>
    <property type="match status" value="1"/>
</dbReference>